<dbReference type="InterPro" id="IPR012902">
    <property type="entry name" value="N_methyl_site"/>
</dbReference>
<evidence type="ECO:0000256" key="1">
    <source>
        <dbReference type="SAM" id="Phobius"/>
    </source>
</evidence>
<reference evidence="2" key="1">
    <citation type="journal article" date="2012" name="Science">
        <title>Fermentation, hydrogen, and sulfur metabolism in multiple uncultivated bacterial phyla.</title>
        <authorList>
            <person name="Wrighton K.C."/>
            <person name="Thomas B.C."/>
            <person name="Sharon I."/>
            <person name="Miller C.S."/>
            <person name="Castelle C.J."/>
            <person name="VerBerkmoes N.C."/>
            <person name="Wilkins M.J."/>
            <person name="Hettich R.L."/>
            <person name="Lipton M.S."/>
            <person name="Williams K.H."/>
            <person name="Long P.E."/>
            <person name="Banfield J.F."/>
        </authorList>
    </citation>
    <scope>NUCLEOTIDE SEQUENCE [LARGE SCALE GENOMIC DNA]</scope>
</reference>
<name>K2AWW5_9BACT</name>
<comment type="caution">
    <text evidence="2">The sequence shown here is derived from an EMBL/GenBank/DDBJ whole genome shotgun (WGS) entry which is preliminary data.</text>
</comment>
<keyword evidence="1" id="KW-0472">Membrane</keyword>
<keyword evidence="1" id="KW-1133">Transmembrane helix</keyword>
<evidence type="ECO:0008006" key="3">
    <source>
        <dbReference type="Google" id="ProtNLM"/>
    </source>
</evidence>
<keyword evidence="1" id="KW-0812">Transmembrane</keyword>
<evidence type="ECO:0000313" key="2">
    <source>
        <dbReference type="EMBL" id="EKD66156.1"/>
    </source>
</evidence>
<organism evidence="2">
    <name type="scientific">uncultured bacterium</name>
    <name type="common">gcode 4</name>
    <dbReference type="NCBI Taxonomy" id="1234023"/>
    <lineage>
        <taxon>Bacteria</taxon>
        <taxon>environmental samples</taxon>
    </lineage>
</organism>
<feature type="transmembrane region" description="Helical" evidence="1">
    <location>
        <begin position="12"/>
        <end position="31"/>
    </location>
</feature>
<dbReference type="NCBIfam" id="TIGR02532">
    <property type="entry name" value="IV_pilin_GFxxxE"/>
    <property type="match status" value="1"/>
</dbReference>
<accession>K2AWW5</accession>
<protein>
    <recommendedName>
        <fullName evidence="3">Prepilin-type N-terminal cleavage/methylation domain-containing protein</fullName>
    </recommendedName>
</protein>
<dbReference type="AlphaFoldDB" id="K2AWW5"/>
<dbReference type="EMBL" id="AMFJ01021647">
    <property type="protein sequence ID" value="EKD66156.1"/>
    <property type="molecule type" value="Genomic_DNA"/>
</dbReference>
<proteinExistence type="predicted"/>
<dbReference type="Pfam" id="PF07963">
    <property type="entry name" value="N_methyl"/>
    <property type="match status" value="1"/>
</dbReference>
<sequence length="205" mass="24426">MRKNHGFTVVEMVIAMTIWSMIMLWISYFIGEINSKIISSQNKGNLYTWVNDFIDKIWVKKNLYWSSAILTQNQNYNALLMTNKEQNGGILIWVVNNSKTSPNYLKLDPIWNYGIYENKVLGIRQLTQNQVWDIMTNSWNIYNIEFFEDNLFPSLFVKSFNLIWYNSWAIVEAKITFYESFLSGYLWKELDKVPENKIYDITLNF</sequence>
<gene>
    <name evidence="2" type="ORF">ACD_49C00061G0003</name>
</gene>